<feature type="compositionally biased region" description="Low complexity" evidence="1">
    <location>
        <begin position="88"/>
        <end position="97"/>
    </location>
</feature>
<reference evidence="2 5" key="3">
    <citation type="submission" date="2020-09" db="EMBL/GenBank/DDBJ databases">
        <authorList>
            <person name="Ashkenazy H."/>
        </authorList>
    </citation>
    <scope>NUCLEOTIDE SEQUENCE [LARGE SCALE GENOMIC DNA]</scope>
    <source>
        <strain evidence="5">cv. Cdm-0</strain>
    </source>
</reference>
<feature type="compositionally biased region" description="Basic and acidic residues" evidence="1">
    <location>
        <begin position="110"/>
        <end position="121"/>
    </location>
</feature>
<evidence type="ECO:0000256" key="1">
    <source>
        <dbReference type="SAM" id="MobiDB-lite"/>
    </source>
</evidence>
<sequence length="148" mass="16590">MGKKSKPFMLSSDAPKPPHRQPYKALLIRAQSSKVNSTDGEATGSQMKLRKQRKAPYKALLIRARSPGLSEESSSESDFSYEADCEASDSSSAESEATNMKPMKNKTARKAPEARLADKEQNKRRRISEKNNNPEETMSWEPEVKKTL</sequence>
<feature type="compositionally biased region" description="Polar residues" evidence="1">
    <location>
        <begin position="30"/>
        <end position="46"/>
    </location>
</feature>
<evidence type="ECO:0000313" key="3">
    <source>
        <dbReference type="EMBL" id="OAP01207.1"/>
    </source>
</evidence>
<name>A0A178V4L1_ARATH</name>
<protein>
    <submittedName>
        <fullName evidence="2">(thale cress) hypothetical protein</fullName>
    </submittedName>
</protein>
<proteinExistence type="predicted"/>
<dbReference type="EMBL" id="LR881469">
    <property type="protein sequence ID" value="CAD5328786.1"/>
    <property type="molecule type" value="Genomic_DNA"/>
</dbReference>
<dbReference type="EMBL" id="LUHQ01000004">
    <property type="protein sequence ID" value="OAP01207.1"/>
    <property type="molecule type" value="Genomic_DNA"/>
</dbReference>
<organism evidence="3 4">
    <name type="scientific">Arabidopsis thaliana</name>
    <name type="common">Mouse-ear cress</name>
    <dbReference type="NCBI Taxonomy" id="3702"/>
    <lineage>
        <taxon>Eukaryota</taxon>
        <taxon>Viridiplantae</taxon>
        <taxon>Streptophyta</taxon>
        <taxon>Embryophyta</taxon>
        <taxon>Tracheophyta</taxon>
        <taxon>Spermatophyta</taxon>
        <taxon>Magnoliopsida</taxon>
        <taxon>eudicotyledons</taxon>
        <taxon>Gunneridae</taxon>
        <taxon>Pentapetalae</taxon>
        <taxon>rosids</taxon>
        <taxon>malvids</taxon>
        <taxon>Brassicales</taxon>
        <taxon>Brassicaceae</taxon>
        <taxon>Camelineae</taxon>
        <taxon>Arabidopsis</taxon>
    </lineage>
</organism>
<evidence type="ECO:0000313" key="4">
    <source>
        <dbReference type="Proteomes" id="UP000078284"/>
    </source>
</evidence>
<feature type="compositionally biased region" description="Acidic residues" evidence="1">
    <location>
        <begin position="73"/>
        <end position="87"/>
    </location>
</feature>
<evidence type="ECO:0000313" key="5">
    <source>
        <dbReference type="Proteomes" id="UP000516314"/>
    </source>
</evidence>
<gene>
    <name evidence="3" type="ordered locus">AXX17_At4g26790</name>
    <name evidence="2" type="ORF">AT9943_LOCUS16415</name>
</gene>
<dbReference type="Proteomes" id="UP000078284">
    <property type="component" value="Chromosome 4"/>
</dbReference>
<dbReference type="AlphaFoldDB" id="A0A178V4L1"/>
<reference evidence="3" key="2">
    <citation type="submission" date="2016-03" db="EMBL/GenBank/DDBJ databases">
        <title>Full-length assembly of Arabidopsis thaliana Ler reveals the complement of translocations and inversions.</title>
        <authorList>
            <person name="Zapata L."/>
            <person name="Schneeberger K."/>
            <person name="Ossowski S."/>
        </authorList>
    </citation>
    <scope>NUCLEOTIDE SEQUENCE [LARGE SCALE GENOMIC DNA]</scope>
    <source>
        <tissue evidence="3">Leaf</tissue>
    </source>
</reference>
<dbReference type="Proteomes" id="UP000516314">
    <property type="component" value="Chromosome 4"/>
</dbReference>
<reference evidence="4" key="1">
    <citation type="journal article" date="2016" name="Proc. Natl. Acad. Sci. U.S.A.">
        <title>Chromosome-level assembly of Arabidopsis thaliana Ler reveals the extent of translocation and inversion polymorphisms.</title>
        <authorList>
            <person name="Zapata L."/>
            <person name="Ding J."/>
            <person name="Willing E.M."/>
            <person name="Hartwig B."/>
            <person name="Bezdan D."/>
            <person name="Jiao W.B."/>
            <person name="Patel V."/>
            <person name="Velikkakam James G."/>
            <person name="Koornneef M."/>
            <person name="Ossowski S."/>
            <person name="Schneeberger K."/>
        </authorList>
    </citation>
    <scope>NUCLEOTIDE SEQUENCE [LARGE SCALE GENOMIC DNA]</scope>
    <source>
        <strain evidence="4">cv. Landsberg erecta</strain>
    </source>
</reference>
<accession>A0A178V4L1</accession>
<evidence type="ECO:0000313" key="2">
    <source>
        <dbReference type="EMBL" id="CAD5328786.1"/>
    </source>
</evidence>
<feature type="region of interest" description="Disordered" evidence="1">
    <location>
        <begin position="1"/>
        <end position="148"/>
    </location>
</feature>
<dbReference type="ExpressionAtlas" id="A0A178V4L1">
    <property type="expression patterns" value="baseline and differential"/>
</dbReference>